<dbReference type="InterPro" id="IPR036397">
    <property type="entry name" value="RNaseH_sf"/>
</dbReference>
<protein>
    <recommendedName>
        <fullName evidence="3">Tc1-like transposase DDE domain-containing protein</fullName>
    </recommendedName>
</protein>
<name>A0A158P4I2_TETUR</name>
<sequence>MEWPPYSPDLNQCYFFLWGYLKDGLYKDAPANLNGLGKAIRKQTTFSNTVLNIVHEGKIDYKKIIFTDKCHYHLEGFVNKQNWRHWGSEPPNFVAVQPLHPKRVTVWEGIYYGGVIGPIVFQNSVTGEAYTKLLKEKIIPELESKDLLDDHWWMQDEAPPHRVSKALQVLNDNFQERVIGLDYPKKYGIGMDWPANSPDLNPIDFLTWGYTKDKSYKGHTHNMESLQDAIKASFTSIPTVLCGKLS</sequence>
<dbReference type="PANTHER" id="PTHR47326:SF1">
    <property type="entry name" value="HTH PSQ-TYPE DOMAIN-CONTAINING PROTEIN"/>
    <property type="match status" value="1"/>
</dbReference>
<dbReference type="EMBL" id="CAEY01001121">
    <property type="status" value="NOT_ANNOTATED_CDS"/>
    <property type="molecule type" value="Genomic_DNA"/>
</dbReference>
<reference evidence="2" key="1">
    <citation type="submission" date="2011-08" db="EMBL/GenBank/DDBJ databases">
        <authorList>
            <person name="Rombauts S."/>
        </authorList>
    </citation>
    <scope>NUCLEOTIDE SEQUENCE</scope>
    <source>
        <strain evidence="2">London</strain>
    </source>
</reference>
<evidence type="ECO:0000313" key="2">
    <source>
        <dbReference type="Proteomes" id="UP000015104"/>
    </source>
</evidence>
<evidence type="ECO:0008006" key="3">
    <source>
        <dbReference type="Google" id="ProtNLM"/>
    </source>
</evidence>
<reference evidence="1" key="2">
    <citation type="submission" date="2016-04" db="UniProtKB">
        <authorList>
            <consortium name="EnsemblMetazoa"/>
        </authorList>
    </citation>
    <scope>IDENTIFICATION</scope>
</reference>
<dbReference type="AlphaFoldDB" id="A0A158P4I2"/>
<evidence type="ECO:0000313" key="1">
    <source>
        <dbReference type="EnsemblMetazoa" id="tetur03g10307.1"/>
    </source>
</evidence>
<accession>A0A158P4I2</accession>
<dbReference type="Proteomes" id="UP000015104">
    <property type="component" value="Unassembled WGS sequence"/>
</dbReference>
<dbReference type="EnsemblMetazoa" id="tetur03g10307.1">
    <property type="protein sequence ID" value="tetur03g10307.1"/>
    <property type="gene ID" value="tetur03g10307"/>
</dbReference>
<dbReference type="Gene3D" id="3.30.420.10">
    <property type="entry name" value="Ribonuclease H-like superfamily/Ribonuclease H"/>
    <property type="match status" value="2"/>
</dbReference>
<dbReference type="PANTHER" id="PTHR47326">
    <property type="entry name" value="TRANSPOSABLE ELEMENT TC3 TRANSPOSASE-LIKE PROTEIN"/>
    <property type="match status" value="1"/>
</dbReference>
<proteinExistence type="predicted"/>
<keyword evidence="2" id="KW-1185">Reference proteome</keyword>
<dbReference type="GO" id="GO:0003676">
    <property type="term" value="F:nucleic acid binding"/>
    <property type="evidence" value="ECO:0007669"/>
    <property type="project" value="InterPro"/>
</dbReference>
<dbReference type="STRING" id="32264.A0A158P4I2"/>
<organism evidence="1 2">
    <name type="scientific">Tetranychus urticae</name>
    <name type="common">Two-spotted spider mite</name>
    <dbReference type="NCBI Taxonomy" id="32264"/>
    <lineage>
        <taxon>Eukaryota</taxon>
        <taxon>Metazoa</taxon>
        <taxon>Ecdysozoa</taxon>
        <taxon>Arthropoda</taxon>
        <taxon>Chelicerata</taxon>
        <taxon>Arachnida</taxon>
        <taxon>Acari</taxon>
        <taxon>Acariformes</taxon>
        <taxon>Trombidiformes</taxon>
        <taxon>Prostigmata</taxon>
        <taxon>Eleutherengona</taxon>
        <taxon>Raphignathae</taxon>
        <taxon>Tetranychoidea</taxon>
        <taxon>Tetranychidae</taxon>
        <taxon>Tetranychus</taxon>
    </lineage>
</organism>